<reference evidence="3 4" key="1">
    <citation type="submission" date="2017-09" db="EMBL/GenBank/DDBJ databases">
        <authorList>
            <person name="Ehlers B."/>
            <person name="Leendertz F.H."/>
        </authorList>
    </citation>
    <scope>NUCLEOTIDE SEQUENCE [LARGE SCALE GENOMIC DNA]</scope>
    <source>
        <strain evidence="3 4">DSM 18289</strain>
    </source>
</reference>
<name>A0A285PF88_9HYPH</name>
<dbReference type="GO" id="GO:0016491">
    <property type="term" value="F:oxidoreductase activity"/>
    <property type="evidence" value="ECO:0007669"/>
    <property type="project" value="UniProtKB-KW"/>
</dbReference>
<feature type="compositionally biased region" description="Polar residues" evidence="2">
    <location>
        <begin position="91"/>
        <end position="103"/>
    </location>
</feature>
<dbReference type="SUPFAM" id="SSF54292">
    <property type="entry name" value="2Fe-2S ferredoxin-like"/>
    <property type="match status" value="1"/>
</dbReference>
<dbReference type="Proteomes" id="UP000219439">
    <property type="component" value="Unassembled WGS sequence"/>
</dbReference>
<dbReference type="InterPro" id="IPR036010">
    <property type="entry name" value="2Fe-2S_ferredoxin-like_sf"/>
</dbReference>
<evidence type="ECO:0000256" key="1">
    <source>
        <dbReference type="ARBA" id="ARBA00023002"/>
    </source>
</evidence>
<dbReference type="InterPro" id="IPR042204">
    <property type="entry name" value="2Fe-2S-bd_N"/>
</dbReference>
<evidence type="ECO:0000256" key="2">
    <source>
        <dbReference type="SAM" id="MobiDB-lite"/>
    </source>
</evidence>
<dbReference type="GO" id="GO:0051536">
    <property type="term" value="F:iron-sulfur cluster binding"/>
    <property type="evidence" value="ECO:0007669"/>
    <property type="project" value="InterPro"/>
</dbReference>
<accession>A0A285PF88</accession>
<protein>
    <submittedName>
        <fullName evidence="3">2Fe-2S iron-sulfur cluster binding domain-containing protein</fullName>
    </submittedName>
</protein>
<keyword evidence="1" id="KW-0560">Oxidoreductase</keyword>
<dbReference type="Pfam" id="PF13510">
    <property type="entry name" value="Fer2_4"/>
    <property type="match status" value="1"/>
</dbReference>
<proteinExistence type="predicted"/>
<gene>
    <name evidence="3" type="ORF">SAMN06265368_3503</name>
</gene>
<dbReference type="OrthoDB" id="573392at2"/>
<keyword evidence="4" id="KW-1185">Reference proteome</keyword>
<dbReference type="AlphaFoldDB" id="A0A285PF88"/>
<dbReference type="RefSeq" id="WP_097154748.1">
    <property type="nucleotide sequence ID" value="NZ_OBEL01000004.1"/>
</dbReference>
<feature type="compositionally biased region" description="Basic and acidic residues" evidence="2">
    <location>
        <begin position="104"/>
        <end position="114"/>
    </location>
</feature>
<feature type="region of interest" description="Disordered" evidence="2">
    <location>
        <begin position="91"/>
        <end position="114"/>
    </location>
</feature>
<dbReference type="Gene3D" id="3.10.20.440">
    <property type="entry name" value="2Fe-2S iron-sulphur cluster binding domain, sarcosine oxidase, alpha subunit, N-terminal domain"/>
    <property type="match status" value="1"/>
</dbReference>
<sequence>MFQPLTKQSDNEEITVHFNGEPLRVASNISVAAALLSHDIQSLRQTLQNQSPRGPFCMMGACFECLVQIDGVTRQACMTIVEEGLKITSMPQNQPVYEDLNQSQHEKGTDIDDL</sequence>
<evidence type="ECO:0000313" key="3">
    <source>
        <dbReference type="EMBL" id="SNZ20400.1"/>
    </source>
</evidence>
<organism evidence="3 4">
    <name type="scientific">Cohaesibacter gelatinilyticus</name>
    <dbReference type="NCBI Taxonomy" id="372072"/>
    <lineage>
        <taxon>Bacteria</taxon>
        <taxon>Pseudomonadati</taxon>
        <taxon>Pseudomonadota</taxon>
        <taxon>Alphaproteobacteria</taxon>
        <taxon>Hyphomicrobiales</taxon>
        <taxon>Cohaesibacteraceae</taxon>
    </lineage>
</organism>
<dbReference type="EMBL" id="OBEL01000004">
    <property type="protein sequence ID" value="SNZ20400.1"/>
    <property type="molecule type" value="Genomic_DNA"/>
</dbReference>
<evidence type="ECO:0000313" key="4">
    <source>
        <dbReference type="Proteomes" id="UP000219439"/>
    </source>
</evidence>